<dbReference type="Proteomes" id="UP000726136">
    <property type="component" value="Unassembled WGS sequence"/>
</dbReference>
<dbReference type="PANTHER" id="PTHR33375">
    <property type="entry name" value="CHROMOSOME-PARTITIONING PROTEIN PARB-RELATED"/>
    <property type="match status" value="1"/>
</dbReference>
<reference evidence="4 5" key="1">
    <citation type="journal article" date="2021" name="PeerJ">
        <title>Analysis of 44 Vibrio anguillarum genomes reveals high genetic diversity.</title>
        <authorList>
            <person name="Hansen M.J."/>
            <person name="Dalsgaard I."/>
        </authorList>
    </citation>
    <scope>NUCLEOTIDE SEQUENCE</scope>
    <source>
        <strain evidence="3 5">040915-1/1B</strain>
        <strain evidence="4">850617-1/1</strain>
    </source>
</reference>
<evidence type="ECO:0000313" key="4">
    <source>
        <dbReference type="EMBL" id="MBF4436552.1"/>
    </source>
</evidence>
<dbReference type="RefSeq" id="WP_194664109.1">
    <property type="nucleotide sequence ID" value="NZ_RDPI01000033.1"/>
</dbReference>
<dbReference type="AlphaFoldDB" id="A0AAW4BE64"/>
<protein>
    <submittedName>
        <fullName evidence="4">ParB/RepB/Spo0J family partition protein</fullName>
    </submittedName>
</protein>
<dbReference type="InterPro" id="IPR050336">
    <property type="entry name" value="Chromosome_partition/occlusion"/>
</dbReference>
<dbReference type="GO" id="GO:0005694">
    <property type="term" value="C:chromosome"/>
    <property type="evidence" value="ECO:0007669"/>
    <property type="project" value="TreeGrafter"/>
</dbReference>
<dbReference type="PANTHER" id="PTHR33375:SF1">
    <property type="entry name" value="CHROMOSOME-PARTITIONING PROTEIN PARB-RELATED"/>
    <property type="match status" value="1"/>
</dbReference>
<dbReference type="Gene3D" id="1.10.10.2830">
    <property type="match status" value="1"/>
</dbReference>
<name>A0AAW4BE64_VIBAN</name>
<dbReference type="InterPro" id="IPR003115">
    <property type="entry name" value="ParB_N"/>
</dbReference>
<keyword evidence="5" id="KW-1185">Reference proteome</keyword>
<dbReference type="GO" id="GO:0003677">
    <property type="term" value="F:DNA binding"/>
    <property type="evidence" value="ECO:0007669"/>
    <property type="project" value="InterPro"/>
</dbReference>
<comment type="similarity">
    <text evidence="1">Belongs to the ParB family.</text>
</comment>
<evidence type="ECO:0000313" key="5">
    <source>
        <dbReference type="Proteomes" id="UP000726136"/>
    </source>
</evidence>
<proteinExistence type="inferred from homology"/>
<dbReference type="SUPFAM" id="SSF110849">
    <property type="entry name" value="ParB/Sulfiredoxin"/>
    <property type="match status" value="1"/>
</dbReference>
<dbReference type="GO" id="GO:0007059">
    <property type="term" value="P:chromosome segregation"/>
    <property type="evidence" value="ECO:0007669"/>
    <property type="project" value="TreeGrafter"/>
</dbReference>
<dbReference type="InterPro" id="IPR004437">
    <property type="entry name" value="ParB/RepB/Spo0J"/>
</dbReference>
<evidence type="ECO:0000313" key="6">
    <source>
        <dbReference type="Proteomes" id="UP000786185"/>
    </source>
</evidence>
<evidence type="ECO:0000256" key="1">
    <source>
        <dbReference type="ARBA" id="ARBA00006295"/>
    </source>
</evidence>
<dbReference type="NCBIfam" id="TIGR00180">
    <property type="entry name" value="parB_part"/>
    <property type="match status" value="1"/>
</dbReference>
<sequence>MSGFVLKAAETAKNTISNQQHSLKPQKQNFKIEVEDEILLIPWQIIHPDPDQPRKERDPIDFLKVSNSIKQTKGNTQPVSVRKHPSIKGEYMLIAGEGRWTACKEHDLKVRCILKQDFDNESSEPEQAWNKLFYQVSENVGRNDLTLVREAEALDLLVKSHKDGLPAKDIGLMLGYDKTKTSRLMKLASAPDSIKQLSLDGVSQNINMFILLIDLFSLVDEPTFSEYVSQVKEKQLFERGLREIVRNIKSPKKTLTSSDNAIEALLNKTLKKRKFDFDDSINAAHMSEMTERLTNVFEELKTEGHKSETLSQVLIASLPNERNEAVKTLLNVRLLRNFFRENLKPKSITELESETQESVTYPLVVEALSSKKCSEKLVATIQSNLERAKDEGYEINEEAISEHLQSMMPASLKSFSDFDTIVDECVAVYERSPSQHPAAPQEVSKFPEMESFEMVDGYLLIYVKDQKLPLRIDKKDAKNLKTAIEQM</sequence>
<gene>
    <name evidence="3" type="ORF">EAY46_18120</name>
    <name evidence="4" type="ORF">ERJ77_19050</name>
</gene>
<organism evidence="4 6">
    <name type="scientific">Vibrio anguillarum</name>
    <name type="common">Listonella anguillarum</name>
    <dbReference type="NCBI Taxonomy" id="55601"/>
    <lineage>
        <taxon>Bacteria</taxon>
        <taxon>Pseudomonadati</taxon>
        <taxon>Pseudomonadota</taxon>
        <taxon>Gammaproteobacteria</taxon>
        <taxon>Vibrionales</taxon>
        <taxon>Vibrionaceae</taxon>
        <taxon>Vibrio</taxon>
    </lineage>
</organism>
<dbReference type="Proteomes" id="UP000786185">
    <property type="component" value="Unassembled WGS sequence"/>
</dbReference>
<dbReference type="EMBL" id="SCLC01000201">
    <property type="protein sequence ID" value="MBF4436552.1"/>
    <property type="molecule type" value="Genomic_DNA"/>
</dbReference>
<evidence type="ECO:0000259" key="2">
    <source>
        <dbReference type="SMART" id="SM00470"/>
    </source>
</evidence>
<dbReference type="SUPFAM" id="SSF109709">
    <property type="entry name" value="KorB DNA-binding domain-like"/>
    <property type="match status" value="1"/>
</dbReference>
<accession>A0AAW4BE64</accession>
<dbReference type="SMART" id="SM00470">
    <property type="entry name" value="ParB"/>
    <property type="match status" value="1"/>
</dbReference>
<dbReference type="GO" id="GO:0045881">
    <property type="term" value="P:positive regulation of sporulation resulting in formation of a cellular spore"/>
    <property type="evidence" value="ECO:0007669"/>
    <property type="project" value="TreeGrafter"/>
</dbReference>
<dbReference type="InterPro" id="IPR036086">
    <property type="entry name" value="ParB/Sulfiredoxin_sf"/>
</dbReference>
<comment type="caution">
    <text evidence="4">The sequence shown here is derived from an EMBL/GenBank/DDBJ whole genome shotgun (WGS) entry which is preliminary data.</text>
</comment>
<feature type="domain" description="ParB-like N-terminal" evidence="2">
    <location>
        <begin position="39"/>
        <end position="131"/>
    </location>
</feature>
<dbReference type="Gene3D" id="3.90.1530.10">
    <property type="entry name" value="Conserved hypothetical protein from pyrococcus furiosus pfu- 392566-001, ParB domain"/>
    <property type="match status" value="1"/>
</dbReference>
<evidence type="ECO:0000313" key="3">
    <source>
        <dbReference type="EMBL" id="MBF4374986.1"/>
    </source>
</evidence>
<dbReference type="Pfam" id="PF02195">
    <property type="entry name" value="ParB_N"/>
    <property type="match status" value="1"/>
</dbReference>
<dbReference type="EMBL" id="RDPI01000033">
    <property type="protein sequence ID" value="MBF4374986.1"/>
    <property type="molecule type" value="Genomic_DNA"/>
</dbReference>